<dbReference type="NCBIfam" id="TIGR01687">
    <property type="entry name" value="moaD_arch"/>
    <property type="match status" value="1"/>
</dbReference>
<evidence type="ECO:0000313" key="1">
    <source>
        <dbReference type="EMBL" id="ADC66235.1"/>
    </source>
</evidence>
<reference evidence="2" key="1">
    <citation type="submission" date="2010-02" db="EMBL/GenBank/DDBJ databases">
        <title>Complete sequence of Ferroglobus placidus DSM 10642.</title>
        <authorList>
            <consortium name="US DOE Joint Genome Institute"/>
            <person name="Lucas S."/>
            <person name="Copeland A."/>
            <person name="Lapidus A."/>
            <person name="Cheng J.-F."/>
            <person name="Bruce D."/>
            <person name="Goodwin L."/>
            <person name="Pitluck S."/>
            <person name="Saunders E."/>
            <person name="Brettin T."/>
            <person name="Detter J.C."/>
            <person name="Han C."/>
            <person name="Tapia R."/>
            <person name="Larimer F."/>
            <person name="Land M."/>
            <person name="Hauser L."/>
            <person name="Kyrpides N."/>
            <person name="Ivanova N."/>
            <person name="Holmes D."/>
            <person name="Lovley D."/>
            <person name="Kyrpides N."/>
            <person name="Anderson I.J."/>
            <person name="Woyke T."/>
        </authorList>
    </citation>
    <scope>NUCLEOTIDE SEQUENCE [LARGE SCALE GENOMIC DNA]</scope>
    <source>
        <strain evidence="2">DSM 10642 / AEDII12DO</strain>
    </source>
</reference>
<keyword evidence="2" id="KW-1185">Reference proteome</keyword>
<accession>D3S0H2</accession>
<gene>
    <name evidence="1" type="ordered locus">Ferp_2104</name>
</gene>
<reference evidence="1 2" key="2">
    <citation type="journal article" date="2011" name="Stand. Genomic Sci.">
        <title>Complete genome sequence of Ferroglobus placidus AEDII12DO.</title>
        <authorList>
            <person name="Anderson I."/>
            <person name="Risso C."/>
            <person name="Holmes D."/>
            <person name="Lucas S."/>
            <person name="Copeland A."/>
            <person name="Lapidus A."/>
            <person name="Cheng J.F."/>
            <person name="Bruce D."/>
            <person name="Goodwin L."/>
            <person name="Pitluck S."/>
            <person name="Saunders E."/>
            <person name="Brettin T."/>
            <person name="Detter J.C."/>
            <person name="Han C."/>
            <person name="Tapia R."/>
            <person name="Larimer F."/>
            <person name="Land M."/>
            <person name="Hauser L."/>
            <person name="Woyke T."/>
            <person name="Lovley D."/>
            <person name="Kyrpides N."/>
            <person name="Ivanova N."/>
        </authorList>
    </citation>
    <scope>NUCLEOTIDE SEQUENCE [LARGE SCALE GENOMIC DNA]</scope>
    <source>
        <strain evidence="2">DSM 10642 / AEDII12DO</strain>
    </source>
</reference>
<dbReference type="EMBL" id="CP001899">
    <property type="protein sequence ID" value="ADC66235.1"/>
    <property type="molecule type" value="Genomic_DNA"/>
</dbReference>
<dbReference type="PANTHER" id="PTHR38031:SF1">
    <property type="entry name" value="SULFUR CARRIER PROTEIN CYSO"/>
    <property type="match status" value="1"/>
</dbReference>
<sequence length="91" mass="10571">MKVKFKLYASLRRGRGTVEVEFKGKTLRDALRELFKIYPDLSEIVERDRVKEFYKIFVNGRDVEHLEGLDTELKEGDEIAIFPPIAGGLNR</sequence>
<evidence type="ECO:0000313" key="2">
    <source>
        <dbReference type="Proteomes" id="UP000002613"/>
    </source>
</evidence>
<dbReference type="NCBIfam" id="NF041918">
    <property type="entry name" value="SAMP1"/>
    <property type="match status" value="1"/>
</dbReference>
<dbReference type="KEGG" id="fpl:Ferp_2104"/>
<dbReference type="InterPro" id="IPR052045">
    <property type="entry name" value="Sulfur_Carrier/Prot_Modifier"/>
</dbReference>
<name>D3S0H2_FERPA</name>
<dbReference type="InterPro" id="IPR010038">
    <property type="entry name" value="MoaD_arc-typ"/>
</dbReference>
<dbReference type="AlphaFoldDB" id="D3S0H2"/>
<dbReference type="HOGENOM" id="CLU_114601_1_2_2"/>
<dbReference type="SUPFAM" id="SSF54285">
    <property type="entry name" value="MoaD/ThiS"/>
    <property type="match status" value="1"/>
</dbReference>
<dbReference type="GeneID" id="8779640"/>
<dbReference type="RefSeq" id="WP_012966574.1">
    <property type="nucleotide sequence ID" value="NC_013849.1"/>
</dbReference>
<dbReference type="InterPro" id="IPR012675">
    <property type="entry name" value="Beta-grasp_dom_sf"/>
</dbReference>
<dbReference type="InterPro" id="IPR003749">
    <property type="entry name" value="ThiS/MoaD-like"/>
</dbReference>
<dbReference type="PANTHER" id="PTHR38031">
    <property type="entry name" value="SULFUR CARRIER PROTEIN SLR0821-RELATED"/>
    <property type="match status" value="1"/>
</dbReference>
<dbReference type="Pfam" id="PF02597">
    <property type="entry name" value="ThiS"/>
    <property type="match status" value="1"/>
</dbReference>
<dbReference type="OrthoDB" id="98357at2157"/>
<dbReference type="Proteomes" id="UP000002613">
    <property type="component" value="Chromosome"/>
</dbReference>
<protein>
    <submittedName>
        <fullName evidence="1">MoaD family protein</fullName>
    </submittedName>
</protein>
<proteinExistence type="predicted"/>
<dbReference type="PaxDb" id="589924-Ferp_2104"/>
<dbReference type="STRING" id="589924.Ferp_2104"/>
<organism evidence="1 2">
    <name type="scientific">Ferroglobus placidus (strain DSM 10642 / AEDII12DO)</name>
    <dbReference type="NCBI Taxonomy" id="589924"/>
    <lineage>
        <taxon>Archaea</taxon>
        <taxon>Methanobacteriati</taxon>
        <taxon>Methanobacteriota</taxon>
        <taxon>Archaeoglobi</taxon>
        <taxon>Archaeoglobales</taxon>
        <taxon>Archaeoglobaceae</taxon>
        <taxon>Ferroglobus</taxon>
    </lineage>
</organism>
<dbReference type="eggNOG" id="arCOG00536">
    <property type="taxonomic scope" value="Archaea"/>
</dbReference>
<dbReference type="InterPro" id="IPR016155">
    <property type="entry name" value="Mopterin_synth/thiamin_S_b"/>
</dbReference>
<dbReference type="Gene3D" id="3.10.20.30">
    <property type="match status" value="1"/>
</dbReference>
<dbReference type="InterPro" id="IPR054834">
    <property type="entry name" value="SAMP1_3"/>
</dbReference>